<sequence length="88" mass="9782">MKGHIGVDSQTKLIHSVIATPANTHDSQGLPYLLHGQETRVWGDGAYSGQTDVIRKHAPYAQDFTHHKGCRNRALRSSPIFAVNSIRY</sequence>
<organism evidence="2">
    <name type="scientific">mine drainage metagenome</name>
    <dbReference type="NCBI Taxonomy" id="410659"/>
    <lineage>
        <taxon>unclassified sequences</taxon>
        <taxon>metagenomes</taxon>
        <taxon>ecological metagenomes</taxon>
    </lineage>
</organism>
<dbReference type="GO" id="GO:0006313">
    <property type="term" value="P:DNA transposition"/>
    <property type="evidence" value="ECO:0007669"/>
    <property type="project" value="InterPro"/>
</dbReference>
<reference evidence="2" key="2">
    <citation type="journal article" date="2014" name="ISME J.">
        <title>Microbial stratification in low pH oxic and suboxic macroscopic growths along an acid mine drainage.</title>
        <authorList>
            <person name="Mendez-Garcia C."/>
            <person name="Mesa V."/>
            <person name="Sprenger R.R."/>
            <person name="Richter M."/>
            <person name="Diez M.S."/>
            <person name="Solano J."/>
            <person name="Bargiela R."/>
            <person name="Golyshina O.V."/>
            <person name="Manteca A."/>
            <person name="Ramos J.L."/>
            <person name="Gallego J.R."/>
            <person name="Llorente I."/>
            <person name="Martins Dos Santos V.A."/>
            <person name="Jensen O.N."/>
            <person name="Pelaez A.I."/>
            <person name="Sanchez J."/>
            <person name="Ferrer M."/>
        </authorList>
    </citation>
    <scope>NUCLEOTIDE SEQUENCE</scope>
</reference>
<reference evidence="2" key="1">
    <citation type="submission" date="2013-08" db="EMBL/GenBank/DDBJ databases">
        <authorList>
            <person name="Mendez C."/>
            <person name="Richter M."/>
            <person name="Ferrer M."/>
            <person name="Sanchez J."/>
        </authorList>
    </citation>
    <scope>NUCLEOTIDE SEQUENCE</scope>
</reference>
<proteinExistence type="predicted"/>
<comment type="caution">
    <text evidence="2">The sequence shown here is derived from an EMBL/GenBank/DDBJ whole genome shotgun (WGS) entry which is preliminary data.</text>
</comment>
<dbReference type="GO" id="GO:0003677">
    <property type="term" value="F:DNA binding"/>
    <property type="evidence" value="ECO:0007669"/>
    <property type="project" value="InterPro"/>
</dbReference>
<protein>
    <submittedName>
        <fullName evidence="2">Transposase IS4 family protein</fullName>
    </submittedName>
</protein>
<dbReference type="EMBL" id="AUZY01005397">
    <property type="protein sequence ID" value="EQD59220.1"/>
    <property type="molecule type" value="Genomic_DNA"/>
</dbReference>
<dbReference type="AlphaFoldDB" id="T1BZ46"/>
<dbReference type="GO" id="GO:0004803">
    <property type="term" value="F:transposase activity"/>
    <property type="evidence" value="ECO:0007669"/>
    <property type="project" value="InterPro"/>
</dbReference>
<dbReference type="InterPro" id="IPR002559">
    <property type="entry name" value="Transposase_11"/>
</dbReference>
<gene>
    <name evidence="2" type="ORF">B1B_08303</name>
</gene>
<name>T1BZ46_9ZZZZ</name>
<evidence type="ECO:0000259" key="1">
    <source>
        <dbReference type="Pfam" id="PF01609"/>
    </source>
</evidence>
<evidence type="ECO:0000313" key="2">
    <source>
        <dbReference type="EMBL" id="EQD59220.1"/>
    </source>
</evidence>
<accession>T1BZ46</accession>
<feature type="domain" description="Transposase IS4-like" evidence="1">
    <location>
        <begin position="1"/>
        <end position="58"/>
    </location>
</feature>
<dbReference type="Pfam" id="PF01609">
    <property type="entry name" value="DDE_Tnp_1"/>
    <property type="match status" value="1"/>
</dbReference>